<dbReference type="EMBL" id="SLZV01000003">
    <property type="protein sequence ID" value="TCS69696.1"/>
    <property type="molecule type" value="Genomic_DNA"/>
</dbReference>
<keyword evidence="1" id="KW-0472">Membrane</keyword>
<evidence type="ECO:0000313" key="2">
    <source>
        <dbReference type="EMBL" id="GBU05888.1"/>
    </source>
</evidence>
<feature type="transmembrane region" description="Helical" evidence="1">
    <location>
        <begin position="135"/>
        <end position="156"/>
    </location>
</feature>
<feature type="transmembrane region" description="Helical" evidence="1">
    <location>
        <begin position="7"/>
        <end position="27"/>
    </location>
</feature>
<dbReference type="Proteomes" id="UP000702954">
    <property type="component" value="Unassembled WGS sequence"/>
</dbReference>
<reference evidence="2 5" key="1">
    <citation type="journal article" date="2018" name="Int. J. Syst. Evol. Microbiol.">
        <title>Draft Genome Sequence of Faecalimonas umbilicata JCM 30896T, an Acetate-Producing Bacterium Isolated from Human Feces.</title>
        <authorList>
            <person name="Sakamoto M."/>
            <person name="Ikeyama N."/>
            <person name="Yuki M."/>
            <person name="Ohkuma M."/>
        </authorList>
    </citation>
    <scope>NUCLEOTIDE SEQUENCE [LARGE SCALE GENOMIC DNA]</scope>
    <source>
        <strain evidence="2 5">EGH7</strain>
    </source>
</reference>
<comment type="caution">
    <text evidence="3">The sequence shown here is derived from an EMBL/GenBank/DDBJ whole genome shotgun (WGS) entry which is preliminary data.</text>
</comment>
<evidence type="ECO:0000256" key="1">
    <source>
        <dbReference type="SAM" id="Phobius"/>
    </source>
</evidence>
<reference evidence="3 4" key="2">
    <citation type="submission" date="2019-03" db="EMBL/GenBank/DDBJ databases">
        <title>Genomic Encyclopedia of Type Strains, Phase IV (KMG-IV): sequencing the most valuable type-strain genomes for metagenomic binning, comparative biology and taxonomic classification.</title>
        <authorList>
            <person name="Goeker M."/>
        </authorList>
    </citation>
    <scope>NUCLEOTIDE SEQUENCE [LARGE SCALE GENOMIC DNA]</scope>
    <source>
        <strain evidence="3 4">DSM 103426</strain>
    </source>
</reference>
<dbReference type="RefSeq" id="WP_008975919.1">
    <property type="nucleotide sequence ID" value="NZ_BHEO01000008.1"/>
</dbReference>
<evidence type="ECO:0000313" key="3">
    <source>
        <dbReference type="EMBL" id="TCS69696.1"/>
    </source>
</evidence>
<sequence>MQKIFGLVAAMAMIVVMLITSFEIAIYSDYGWYQKEYEKYQVLDDLEMEMQDVMDVTEEMMAYLRGDRKNLEVKTVIAGEEGMFFNEREKLHMEDVQGLFLGGIQIRRVAFVIFAAAVLLILFQKGNLREILPQMYGWAVGLFLGVAAVFGGLVAIDFNKYFVLFHEIFFNNDLWLLDPATDLLIRMLPEGFFFDMVIRIGVIFIGSLLILWGAGALWRRGRAKKKS</sequence>
<dbReference type="Pfam" id="PF07314">
    <property type="entry name" value="Lit"/>
    <property type="match status" value="1"/>
</dbReference>
<dbReference type="InterPro" id="IPR010178">
    <property type="entry name" value="Lit"/>
</dbReference>
<evidence type="ECO:0000313" key="5">
    <source>
        <dbReference type="Proteomes" id="UP000702954"/>
    </source>
</evidence>
<proteinExistence type="predicted"/>
<name>A0A4R3JRH8_9FIRM</name>
<accession>A0A4R3JRH8</accession>
<dbReference type="Proteomes" id="UP000294613">
    <property type="component" value="Unassembled WGS sequence"/>
</dbReference>
<organism evidence="3 4">
    <name type="scientific">Faecalimonas umbilicata</name>
    <dbReference type="NCBI Taxonomy" id="1912855"/>
    <lineage>
        <taxon>Bacteria</taxon>
        <taxon>Bacillati</taxon>
        <taxon>Bacillota</taxon>
        <taxon>Clostridia</taxon>
        <taxon>Lachnospirales</taxon>
        <taxon>Lachnospiraceae</taxon>
        <taxon>Faecalimonas</taxon>
    </lineage>
</organism>
<dbReference type="NCBIfam" id="TIGR01906">
    <property type="entry name" value="integ_TIGR01906"/>
    <property type="match status" value="1"/>
</dbReference>
<dbReference type="EMBL" id="BHEO01000008">
    <property type="protein sequence ID" value="GBU05888.1"/>
    <property type="molecule type" value="Genomic_DNA"/>
</dbReference>
<dbReference type="AlphaFoldDB" id="A0A4R3JRH8"/>
<evidence type="ECO:0000313" key="4">
    <source>
        <dbReference type="Proteomes" id="UP000294613"/>
    </source>
</evidence>
<keyword evidence="1" id="KW-0812">Transmembrane</keyword>
<gene>
    <name evidence="3" type="ORF">EDD74_103147</name>
    <name evidence="2" type="ORF">FAEUMB_24290</name>
</gene>
<feature type="transmembrane region" description="Helical" evidence="1">
    <location>
        <begin position="99"/>
        <end position="123"/>
    </location>
</feature>
<keyword evidence="1" id="KW-1133">Transmembrane helix</keyword>
<protein>
    <submittedName>
        <fullName evidence="2 3">Membrane protein</fullName>
    </submittedName>
</protein>
<feature type="transmembrane region" description="Helical" evidence="1">
    <location>
        <begin position="196"/>
        <end position="218"/>
    </location>
</feature>
<keyword evidence="5" id="KW-1185">Reference proteome</keyword>